<dbReference type="EMBL" id="GG698478">
    <property type="protein sequence ID" value="EGD92853.1"/>
    <property type="molecule type" value="Genomic_DNA"/>
</dbReference>
<accession>F2RPH9</accession>
<dbReference type="HOGENOM" id="CLU_131599_0_0_1"/>
<dbReference type="AlphaFoldDB" id="F2RPH9"/>
<sequence>MADTKSPPKTTQIDEKKRLYFLEWFSNARFECSKESKLRYICRDPGLHKKVNDLLKGVYEQGFKYTAWKDQGLFRIINPSGSGEVIIISGTPQVVRSSVILQPGSITEITNDDTLTPPLNCIYVFDAVRIYAG</sequence>
<keyword evidence="2" id="KW-1185">Reference proteome</keyword>
<gene>
    <name evidence="1" type="ORF">TESG_00418</name>
</gene>
<proteinExistence type="predicted"/>
<dbReference type="Proteomes" id="UP000009172">
    <property type="component" value="Unassembled WGS sequence"/>
</dbReference>
<evidence type="ECO:0000313" key="1">
    <source>
        <dbReference type="EMBL" id="EGD92853.1"/>
    </source>
</evidence>
<protein>
    <submittedName>
        <fullName evidence="1">Uncharacterized protein</fullName>
    </submittedName>
</protein>
<evidence type="ECO:0000313" key="2">
    <source>
        <dbReference type="Proteomes" id="UP000009172"/>
    </source>
</evidence>
<reference evidence="2" key="1">
    <citation type="journal article" date="2012" name="MBio">
        <title>Comparative genome analysis of Trichophyton rubrum and related dermatophytes reveals candidate genes involved in infection.</title>
        <authorList>
            <person name="Martinez D.A."/>
            <person name="Oliver B.G."/>
            <person name="Graeser Y."/>
            <person name="Goldberg J.M."/>
            <person name="Li W."/>
            <person name="Martinez-Rossi N.M."/>
            <person name="Monod M."/>
            <person name="Shelest E."/>
            <person name="Barton R.C."/>
            <person name="Birch E."/>
            <person name="Brakhage A.A."/>
            <person name="Chen Z."/>
            <person name="Gurr S.J."/>
            <person name="Heiman D."/>
            <person name="Heitman J."/>
            <person name="Kosti I."/>
            <person name="Rossi A."/>
            <person name="Saif S."/>
            <person name="Samalova M."/>
            <person name="Saunders C.W."/>
            <person name="Shea T."/>
            <person name="Summerbell R.C."/>
            <person name="Xu J."/>
            <person name="Young S."/>
            <person name="Zeng Q."/>
            <person name="Birren B.W."/>
            <person name="Cuomo C.A."/>
            <person name="White T.C."/>
        </authorList>
    </citation>
    <scope>NUCLEOTIDE SEQUENCE [LARGE SCALE GENOMIC DNA]</scope>
    <source>
        <strain evidence="2">CBS 112818</strain>
    </source>
</reference>
<name>F2RPH9_TRIT1</name>
<organism evidence="1 2">
    <name type="scientific">Trichophyton tonsurans (strain CBS 112818)</name>
    <name type="common">Scalp ringworm fungus</name>
    <dbReference type="NCBI Taxonomy" id="647933"/>
    <lineage>
        <taxon>Eukaryota</taxon>
        <taxon>Fungi</taxon>
        <taxon>Dikarya</taxon>
        <taxon>Ascomycota</taxon>
        <taxon>Pezizomycotina</taxon>
        <taxon>Eurotiomycetes</taxon>
        <taxon>Eurotiomycetidae</taxon>
        <taxon>Onygenales</taxon>
        <taxon>Arthrodermataceae</taxon>
        <taxon>Trichophyton</taxon>
    </lineage>
</organism>